<dbReference type="RefSeq" id="WP_248010227.1">
    <property type="nucleotide sequence ID" value="NZ_JAJHVV010000012.1"/>
</dbReference>
<dbReference type="EMBL" id="JAJHVV010000012">
    <property type="protein sequence ID" value="MCK6265149.1"/>
    <property type="molecule type" value="Genomic_DNA"/>
</dbReference>
<dbReference type="Proteomes" id="UP001139559">
    <property type="component" value="Unassembled WGS sequence"/>
</dbReference>
<dbReference type="InterPro" id="IPR053156">
    <property type="entry name" value="T6SS_TssM-like"/>
</dbReference>
<feature type="domain" description="Type VI secretion system IcmF C-terminal" evidence="2">
    <location>
        <begin position="1004"/>
        <end position="1107"/>
    </location>
</feature>
<feature type="domain" description="Type VI secretion system component TssM1 helical" evidence="5">
    <location>
        <begin position="895"/>
        <end position="993"/>
    </location>
</feature>
<protein>
    <submittedName>
        <fullName evidence="6">Type VI secretion system membrane subunit TssM</fullName>
    </submittedName>
</protein>
<name>A0A9X1XT72_9VIBR</name>
<proteinExistence type="predicted"/>
<dbReference type="PANTHER" id="PTHR36153:SF1">
    <property type="entry name" value="TYPE VI SECRETION SYSTEM COMPONENT TSSM1"/>
    <property type="match status" value="1"/>
</dbReference>
<gene>
    <name evidence="6" type="primary">tssM</name>
    <name evidence="6" type="ORF">KP803_17880</name>
</gene>
<dbReference type="Pfam" id="PF06744">
    <property type="entry name" value="IcmF_C"/>
    <property type="match status" value="1"/>
</dbReference>
<evidence type="ECO:0000259" key="3">
    <source>
        <dbReference type="Pfam" id="PF06761"/>
    </source>
</evidence>
<evidence type="ECO:0000259" key="4">
    <source>
        <dbReference type="Pfam" id="PF14331"/>
    </source>
</evidence>
<evidence type="ECO:0000313" key="7">
    <source>
        <dbReference type="Proteomes" id="UP001139559"/>
    </source>
</evidence>
<dbReference type="Pfam" id="PF06761">
    <property type="entry name" value="IcmF-related"/>
    <property type="match status" value="1"/>
</dbReference>
<feature type="domain" description="IcmF-related" evidence="3">
    <location>
        <begin position="490"/>
        <end position="768"/>
    </location>
</feature>
<dbReference type="InterPro" id="IPR048677">
    <property type="entry name" value="TssM1_hel"/>
</dbReference>
<evidence type="ECO:0000259" key="2">
    <source>
        <dbReference type="Pfam" id="PF06744"/>
    </source>
</evidence>
<dbReference type="Pfam" id="PF21070">
    <property type="entry name" value="IcmF_helical"/>
    <property type="match status" value="1"/>
</dbReference>
<evidence type="ECO:0000313" key="6">
    <source>
        <dbReference type="EMBL" id="MCK6265149.1"/>
    </source>
</evidence>
<dbReference type="PANTHER" id="PTHR36153">
    <property type="entry name" value="INNER MEMBRANE PROTEIN-RELATED"/>
    <property type="match status" value="1"/>
</dbReference>
<organism evidence="6 7">
    <name type="scientific">Vibrio amylolyticus</name>
    <dbReference type="NCBI Taxonomy" id="2847292"/>
    <lineage>
        <taxon>Bacteria</taxon>
        <taxon>Pseudomonadati</taxon>
        <taxon>Pseudomonadota</taxon>
        <taxon>Gammaproteobacteria</taxon>
        <taxon>Vibrionales</taxon>
        <taxon>Vibrionaceae</taxon>
        <taxon>Vibrio</taxon>
    </lineage>
</organism>
<keyword evidence="7" id="KW-1185">Reference proteome</keyword>
<reference evidence="6" key="1">
    <citation type="submission" date="2021-11" db="EMBL/GenBank/DDBJ databases">
        <title>Vibrio ZSDE26 sp. nov. and Vibrio ZSDZ34 sp. nov., isolated from coastal seawater in Qingdao.</title>
        <authorList>
            <person name="Zhang P."/>
        </authorList>
    </citation>
    <scope>NUCLEOTIDE SEQUENCE</scope>
    <source>
        <strain evidence="6">ZSDE26</strain>
    </source>
</reference>
<feature type="transmembrane region" description="Helical" evidence="1">
    <location>
        <begin position="16"/>
        <end position="37"/>
    </location>
</feature>
<dbReference type="InterPro" id="IPR009612">
    <property type="entry name" value="IcmF-rel"/>
</dbReference>
<dbReference type="InterPro" id="IPR010623">
    <property type="entry name" value="IcmF_C"/>
</dbReference>
<evidence type="ECO:0000259" key="5">
    <source>
        <dbReference type="Pfam" id="PF21070"/>
    </source>
</evidence>
<dbReference type="InterPro" id="IPR017731">
    <property type="entry name" value="TssM1-like"/>
</dbReference>
<dbReference type="AlphaFoldDB" id="A0A9X1XT72"/>
<accession>A0A9X1XT72</accession>
<dbReference type="InterPro" id="IPR025743">
    <property type="entry name" value="TssM1_N"/>
</dbReference>
<evidence type="ECO:0000256" key="1">
    <source>
        <dbReference type="SAM" id="Phobius"/>
    </source>
</evidence>
<keyword evidence="1" id="KW-1133">Transmembrane helix</keyword>
<sequence length="1127" mass="128526">MPDTKSSPKYSKSQRIVISLCFSLLIFCLCGATAWGLDLMAHMVAVISISMLLSLITGLISYWLLSRSKKKAPTNNQDKILLKKRQKLLVTHFYRMMKLQNRKKMRLSRYDLPIYFFLSQDPKEDKRIISQMGYEAYKLDDFGNDIEFPILFWQSEHSILMSISLGEDQHPEYIKTLCKCLNKWRPRQAINGLLLATDISTVLTNEEQVTQKADELKSTLQTFNYTFGLNLPIYNVITNMGSISDFCQFFSSFDESKRNDVLGATSPYQQHGGIDAQWFYDEFDHLTSQLISNVNTALGNQLNQEFRNSIVSAPFQFGLLKQHLWLFLQRLYRGEQLSDGLQFRGFYFTHNGTEQNQKDILASVVNHSLGNDEYFYHPQIPVNQTLFSQHLMTHVVLNEQELVGVNKRRENTLLLAQTFYSLFWAGILVATLTLIKFNFDDQSQRELRADQLLERYKEAISASPYDIENMADNVPNLYSLYRIYALYTEPKPWYSLPFLPNPSIKEEVESAYFNELKQVLIPSMENTLEKDLFVYVNLEDQSKTLTLLNNYRLLFNPNRTNVDELKSYFIHTLQEQGEADNVNTAQLSRLLNDVFDQNLIPVKPNVGLESLAKKVINQTGVEMLLYEHIVNLDKFSKRVDISSELGSNFDQVFSFSPQFVGYLVPYIYTPSGFNEIDLSVESALVKEAIDAYQGIAGSAPSALEMYRISRDLKQMYQQDYINYWRSVVQNIQANSITEPSELHRVVTLLATPSENPLSQLYTTLAKYTSVEIESPPVTDDQDVIPEQDSDKTESARQISLAFASIHTLVTPDKANNKPIDSVLTAIENSYAWLDKFYKSNEPQTLAFQTLSASLKADNPISTMANIASEQPDLMKKVLNEISNQSNEMLLSLTHEYLNSSWTSEVYQPYQNTLAAFYPFNKKSTNDASVADVFAFFSNNGIFDTFYATKLKMFTTSDNASPFLAGLLPSSGLALDPDLWQMVSKAKDIQQALFLADPSKISVQFQIKAVDMTPDLTEFAITNQKTIFTYRHGPTFWSQHTWAGAEQLEDALGVKLSAQAQSVAQEEFSGNWNWFRLIEPRVKSATSQKTQIQFNYDDSKVTIAIRTQGQVNPFVPGFFAGFSLPSAI</sequence>
<comment type="caution">
    <text evidence="6">The sequence shown here is derived from an EMBL/GenBank/DDBJ whole genome shotgun (WGS) entry which is preliminary data.</text>
</comment>
<keyword evidence="1" id="KW-0472">Membrane</keyword>
<feature type="domain" description="Type VI secretion system component TssM1 N-terminal" evidence="4">
    <location>
        <begin position="175"/>
        <end position="421"/>
    </location>
</feature>
<dbReference type="NCBIfam" id="TIGR03348">
    <property type="entry name" value="VI_IcmF"/>
    <property type="match status" value="1"/>
</dbReference>
<dbReference type="Pfam" id="PF14331">
    <property type="entry name" value="IcmF-related_N"/>
    <property type="match status" value="1"/>
</dbReference>
<feature type="transmembrane region" description="Helical" evidence="1">
    <location>
        <begin position="413"/>
        <end position="435"/>
    </location>
</feature>
<keyword evidence="1" id="KW-0812">Transmembrane</keyword>
<feature type="transmembrane region" description="Helical" evidence="1">
    <location>
        <begin position="43"/>
        <end position="65"/>
    </location>
</feature>